<evidence type="ECO:0000256" key="1">
    <source>
        <dbReference type="SAM" id="SignalP"/>
    </source>
</evidence>
<proteinExistence type="predicted"/>
<reference evidence="2" key="1">
    <citation type="submission" date="2020-01" db="EMBL/GenBank/DDBJ databases">
        <title>Identification and distribution of gene clusters putatively required for synthesis of sphingolipid metabolism inhibitors in phylogenetically diverse species of the filamentous fungus Fusarium.</title>
        <authorList>
            <person name="Kim H.-S."/>
            <person name="Busman M."/>
            <person name="Brown D.W."/>
            <person name="Divon H."/>
            <person name="Uhlig S."/>
            <person name="Proctor R.H."/>
        </authorList>
    </citation>
    <scope>NUCLEOTIDE SEQUENCE</scope>
    <source>
        <strain evidence="2">NRRL 53441</strain>
    </source>
</reference>
<dbReference type="OrthoDB" id="5022742at2759"/>
<organism evidence="2 3">
    <name type="scientific">Fusarium austroafricanum</name>
    <dbReference type="NCBI Taxonomy" id="2364996"/>
    <lineage>
        <taxon>Eukaryota</taxon>
        <taxon>Fungi</taxon>
        <taxon>Dikarya</taxon>
        <taxon>Ascomycota</taxon>
        <taxon>Pezizomycotina</taxon>
        <taxon>Sordariomycetes</taxon>
        <taxon>Hypocreomycetidae</taxon>
        <taxon>Hypocreales</taxon>
        <taxon>Nectriaceae</taxon>
        <taxon>Fusarium</taxon>
        <taxon>Fusarium concolor species complex</taxon>
    </lineage>
</organism>
<sequence>MQFYSLITMALALGATNASPIDNDVEIESRSCTAGIDLLKLKIKPGKFFTGAGKPGKCYELPENVKTFDLFSDDTKSLVKCFDCKVWTGPHCTGSFVEIQGVENFSTKSHKKTTYKSWKCGP</sequence>
<feature type="signal peptide" evidence="1">
    <location>
        <begin position="1"/>
        <end position="18"/>
    </location>
</feature>
<gene>
    <name evidence="2" type="ORF">F53441_13856</name>
</gene>
<evidence type="ECO:0000313" key="2">
    <source>
        <dbReference type="EMBL" id="KAF4432137.1"/>
    </source>
</evidence>
<protein>
    <submittedName>
        <fullName evidence="2">Uncharacterized protein</fullName>
    </submittedName>
</protein>
<dbReference type="AlphaFoldDB" id="A0A8H4JKG4"/>
<evidence type="ECO:0000313" key="3">
    <source>
        <dbReference type="Proteomes" id="UP000605986"/>
    </source>
</evidence>
<accession>A0A8H4JKG4</accession>
<name>A0A8H4JKG4_9HYPO</name>
<keyword evidence="1" id="KW-0732">Signal</keyword>
<dbReference type="EMBL" id="JAADJG010000956">
    <property type="protein sequence ID" value="KAF4432137.1"/>
    <property type="molecule type" value="Genomic_DNA"/>
</dbReference>
<dbReference type="Proteomes" id="UP000605986">
    <property type="component" value="Unassembled WGS sequence"/>
</dbReference>
<comment type="caution">
    <text evidence="2">The sequence shown here is derived from an EMBL/GenBank/DDBJ whole genome shotgun (WGS) entry which is preliminary data.</text>
</comment>
<keyword evidence="3" id="KW-1185">Reference proteome</keyword>
<feature type="chain" id="PRO_5034571784" evidence="1">
    <location>
        <begin position="19"/>
        <end position="122"/>
    </location>
</feature>